<name>A0A2I8VI99_9EURY</name>
<proteinExistence type="predicted"/>
<feature type="region of interest" description="Disordered" evidence="1">
    <location>
        <begin position="1"/>
        <end position="33"/>
    </location>
</feature>
<evidence type="ECO:0000313" key="2">
    <source>
        <dbReference type="EMBL" id="AUV81640.1"/>
    </source>
</evidence>
<dbReference type="Proteomes" id="UP000236584">
    <property type="component" value="Chromosome"/>
</dbReference>
<accession>A0A2I8VI99</accession>
<organism evidence="2 3">
    <name type="scientific">Salinigranum rubrum</name>
    <dbReference type="NCBI Taxonomy" id="755307"/>
    <lineage>
        <taxon>Archaea</taxon>
        <taxon>Methanobacteriati</taxon>
        <taxon>Methanobacteriota</taxon>
        <taxon>Stenosarchaea group</taxon>
        <taxon>Halobacteria</taxon>
        <taxon>Halobacteriales</taxon>
        <taxon>Haloferacaceae</taxon>
        <taxon>Salinigranum</taxon>
    </lineage>
</organism>
<protein>
    <recommendedName>
        <fullName evidence="4">Nucleotidyltransferase family protein</fullName>
    </recommendedName>
</protein>
<dbReference type="InterPro" id="IPR039498">
    <property type="entry name" value="NTP_transf_5"/>
</dbReference>
<evidence type="ECO:0000256" key="1">
    <source>
        <dbReference type="SAM" id="MobiDB-lite"/>
    </source>
</evidence>
<dbReference type="GeneID" id="35592068"/>
<dbReference type="AlphaFoldDB" id="A0A2I8VI99"/>
<sequence>MTRSDPGVVDAAATRSDAPATAMSTPAATDGTDIPDAHGRAAVDLVRCLARPTPSGDERADAVALARESDPKEVLAAASALGVGPLVCTHVENGGEAFPAALRDQTGEYRRRMMARSLHLLTALHAILDAFGASGVRALAYKGPVLATVAYGDVGGRAFSDLDLFVPREDLPAAATALADLGFALDPEDPTRFSPADVARGGHVVRPPAEFRFVRHDGVVVELRWRLGSRVRPFPLTFDDCWNRRVDVVVGGRSVPTFGHEDRLLVLARHGAKHHWNRLGWAVDVAALLTRVDVDWPVVEARADALGARRVLAACVLLAAETADAPVPPLVLARARADPRVRTVVADAVTDYDTEPLTAAFGVDGPRARIVDALLCDSRRAWLLYRLRLGFEPQEVDAETVPLPRALHRLYHVVRPLRLASALWRPDTEGRERR</sequence>
<keyword evidence="3" id="KW-1185">Reference proteome</keyword>
<reference evidence="2 3" key="1">
    <citation type="submission" date="2018-01" db="EMBL/GenBank/DDBJ databases">
        <title>Complete genome sequence of Salinigranum rubrum GX10T, an extremely halophilic archaeon isolated from a marine solar saltern.</title>
        <authorList>
            <person name="Han S."/>
        </authorList>
    </citation>
    <scope>NUCLEOTIDE SEQUENCE [LARGE SCALE GENOMIC DNA]</scope>
    <source>
        <strain evidence="2 3">GX10</strain>
    </source>
</reference>
<dbReference type="EMBL" id="CP026309">
    <property type="protein sequence ID" value="AUV81640.1"/>
    <property type="molecule type" value="Genomic_DNA"/>
</dbReference>
<gene>
    <name evidence="2" type="ORF">C2R22_08220</name>
</gene>
<dbReference type="KEGG" id="srub:C2R22_08220"/>
<feature type="compositionally biased region" description="Low complexity" evidence="1">
    <location>
        <begin position="10"/>
        <end position="30"/>
    </location>
</feature>
<dbReference type="RefSeq" id="WP_103425328.1">
    <property type="nucleotide sequence ID" value="NZ_CP026309.1"/>
</dbReference>
<evidence type="ECO:0000313" key="3">
    <source>
        <dbReference type="Proteomes" id="UP000236584"/>
    </source>
</evidence>
<dbReference type="Pfam" id="PF14907">
    <property type="entry name" value="NTP_transf_5"/>
    <property type="match status" value="1"/>
</dbReference>
<evidence type="ECO:0008006" key="4">
    <source>
        <dbReference type="Google" id="ProtNLM"/>
    </source>
</evidence>